<feature type="region of interest" description="Disordered" evidence="5">
    <location>
        <begin position="1"/>
        <end position="38"/>
    </location>
</feature>
<comment type="similarity">
    <text evidence="2 4">Belongs to the terpene synthase family.</text>
</comment>
<evidence type="ECO:0000313" key="7">
    <source>
        <dbReference type="Proteomes" id="UP000078559"/>
    </source>
</evidence>
<evidence type="ECO:0000256" key="3">
    <source>
        <dbReference type="ARBA" id="ARBA00022842"/>
    </source>
</evidence>
<evidence type="ECO:0000313" key="6">
    <source>
        <dbReference type="EMBL" id="KUI74133.1"/>
    </source>
</evidence>
<accession>A0A194WDD9</accession>
<protein>
    <recommendedName>
        <fullName evidence="4">Terpene synthase</fullName>
        <ecNumber evidence="4">4.2.3.-</ecNumber>
    </recommendedName>
</protein>
<keyword evidence="4" id="KW-0456">Lyase</keyword>
<dbReference type="GO" id="GO:0008299">
    <property type="term" value="P:isoprenoid biosynthetic process"/>
    <property type="evidence" value="ECO:0007669"/>
    <property type="project" value="UniProtKB-ARBA"/>
</dbReference>
<comment type="cofactor">
    <cofactor evidence="1 4">
        <name>Mg(2+)</name>
        <dbReference type="ChEBI" id="CHEBI:18420"/>
    </cofactor>
</comment>
<evidence type="ECO:0000256" key="4">
    <source>
        <dbReference type="RuleBase" id="RU366034"/>
    </source>
</evidence>
<organism evidence="6 7">
    <name type="scientific">Cytospora mali</name>
    <name type="common">Apple Valsa canker fungus</name>
    <name type="synonym">Valsa mali</name>
    <dbReference type="NCBI Taxonomy" id="578113"/>
    <lineage>
        <taxon>Eukaryota</taxon>
        <taxon>Fungi</taxon>
        <taxon>Dikarya</taxon>
        <taxon>Ascomycota</taxon>
        <taxon>Pezizomycotina</taxon>
        <taxon>Sordariomycetes</taxon>
        <taxon>Sordariomycetidae</taxon>
        <taxon>Diaporthales</taxon>
        <taxon>Cytosporaceae</taxon>
        <taxon>Cytospora</taxon>
    </lineage>
</organism>
<evidence type="ECO:0000256" key="2">
    <source>
        <dbReference type="ARBA" id="ARBA00006333"/>
    </source>
</evidence>
<dbReference type="AlphaFoldDB" id="A0A194WDD9"/>
<dbReference type="SMR" id="A0A194WDD9"/>
<evidence type="ECO:0000256" key="1">
    <source>
        <dbReference type="ARBA" id="ARBA00001946"/>
    </source>
</evidence>
<dbReference type="OrthoDB" id="2861623at2759"/>
<keyword evidence="4" id="KW-0479">Metal-binding</keyword>
<dbReference type="GO" id="GO:0046872">
    <property type="term" value="F:metal ion binding"/>
    <property type="evidence" value="ECO:0007669"/>
    <property type="project" value="UniProtKB-KW"/>
</dbReference>
<dbReference type="SUPFAM" id="SSF48576">
    <property type="entry name" value="Terpenoid synthases"/>
    <property type="match status" value="1"/>
</dbReference>
<evidence type="ECO:0000256" key="5">
    <source>
        <dbReference type="SAM" id="MobiDB-lite"/>
    </source>
</evidence>
<dbReference type="Gene3D" id="1.10.600.10">
    <property type="entry name" value="Farnesyl Diphosphate Synthase"/>
    <property type="match status" value="1"/>
</dbReference>
<dbReference type="GO" id="GO:0010333">
    <property type="term" value="F:terpene synthase activity"/>
    <property type="evidence" value="ECO:0007669"/>
    <property type="project" value="InterPro"/>
</dbReference>
<reference evidence="6" key="1">
    <citation type="submission" date="2014-12" db="EMBL/GenBank/DDBJ databases">
        <title>Genome Sequence of Valsa Canker Pathogens Uncovers a Specific Adaption of Colonization on Woody Bark.</title>
        <authorList>
            <person name="Yin Z."/>
            <person name="Liu H."/>
            <person name="Gao X."/>
            <person name="Li Z."/>
            <person name="Song N."/>
            <person name="Ke X."/>
            <person name="Dai Q."/>
            <person name="Wu Y."/>
            <person name="Sun Y."/>
            <person name="Xu J.-R."/>
            <person name="Kang Z.K."/>
            <person name="Wang L."/>
            <person name="Huang L."/>
        </authorList>
    </citation>
    <scope>NUCLEOTIDE SEQUENCE [LARGE SCALE GENOMIC DNA]</scope>
    <source>
        <strain evidence="6">03-8</strain>
    </source>
</reference>
<dbReference type="EC" id="4.2.3.-" evidence="4"/>
<dbReference type="Proteomes" id="UP000078559">
    <property type="component" value="Chromosome 12"/>
</dbReference>
<keyword evidence="7" id="KW-1185">Reference proteome</keyword>
<dbReference type="Pfam" id="PF19086">
    <property type="entry name" value="Terpene_syn_C_2"/>
    <property type="match status" value="1"/>
</dbReference>
<dbReference type="InterPro" id="IPR034686">
    <property type="entry name" value="Terpene_cyclase-like_2"/>
</dbReference>
<sequence length="373" mass="42516">MDTPSPDSADLQKCESSSSPGLTLTNAMPEDASPVEPQDAKVRCVRIPDLFSSIMATKPVVNPHYHDVKPYADRWITKIMQEDDEWGAKNSKADFCYLSSLWVPDADEEALRVVVAWNEWIFHFDDQFDDGHLSSDPLAAQEEIDMTMALMGEEPPLQREANPIRWLFQNIWNHFKKRASPDLQQRFKGMHKIYFDGLLTQIKAMHQGRLLQRSVQEYMDMRRGTIGTYAAVALAEYAHGIKLQQEIVDHPSLQDCLCIMSDLVVLKDLALGVDINLMSILTEQGLSTQQAMDKIGVQIDDCYKRWYIALANMPVWGEEIDREVLKFVEACRCVALGNLYWSFKTGRYLGYEGYEVRRTRMLHLPPSGAHGPA</sequence>
<feature type="compositionally biased region" description="Polar residues" evidence="5">
    <location>
        <begin position="14"/>
        <end position="26"/>
    </location>
</feature>
<dbReference type="PANTHER" id="PTHR35201">
    <property type="entry name" value="TERPENE SYNTHASE"/>
    <property type="match status" value="1"/>
</dbReference>
<dbReference type="PANTHER" id="PTHR35201:SF4">
    <property type="entry name" value="BETA-PINACENE SYNTHASE-RELATED"/>
    <property type="match status" value="1"/>
</dbReference>
<dbReference type="EMBL" id="CM003109">
    <property type="protein sequence ID" value="KUI74133.1"/>
    <property type="molecule type" value="Genomic_DNA"/>
</dbReference>
<name>A0A194WDD9_CYTMA</name>
<dbReference type="InterPro" id="IPR008949">
    <property type="entry name" value="Isoprenoid_synthase_dom_sf"/>
</dbReference>
<proteinExistence type="inferred from homology"/>
<keyword evidence="3 4" id="KW-0460">Magnesium</keyword>
<gene>
    <name evidence="6" type="ORF">VM1G_09679</name>
</gene>